<dbReference type="InterPro" id="IPR027417">
    <property type="entry name" value="P-loop_NTPase"/>
</dbReference>
<dbReference type="Gene3D" id="3.40.50.300">
    <property type="entry name" value="P-loop containing nucleotide triphosphate hydrolases"/>
    <property type="match status" value="1"/>
</dbReference>
<dbReference type="AlphaFoldDB" id="A0A0L0RZX1"/>
<dbReference type="GO" id="GO:0030286">
    <property type="term" value="C:dynein complex"/>
    <property type="evidence" value="ECO:0007669"/>
    <property type="project" value="InterPro"/>
</dbReference>
<reference evidence="2 3" key="1">
    <citation type="submission" date="2009-11" db="EMBL/GenBank/DDBJ databases">
        <title>Annotation of Allomyces macrogynus ATCC 38327.</title>
        <authorList>
            <consortium name="The Broad Institute Genome Sequencing Platform"/>
            <person name="Russ C."/>
            <person name="Cuomo C."/>
            <person name="Burger G."/>
            <person name="Gray M.W."/>
            <person name="Holland P.W.H."/>
            <person name="King N."/>
            <person name="Lang F.B.F."/>
            <person name="Roger A.J."/>
            <person name="Ruiz-Trillo I."/>
            <person name="Young S.K."/>
            <person name="Zeng Q."/>
            <person name="Gargeya S."/>
            <person name="Fitzgerald M."/>
            <person name="Haas B."/>
            <person name="Abouelleil A."/>
            <person name="Alvarado L."/>
            <person name="Arachchi H.M."/>
            <person name="Berlin A."/>
            <person name="Chapman S.B."/>
            <person name="Gearin G."/>
            <person name="Goldberg J."/>
            <person name="Griggs A."/>
            <person name="Gujja S."/>
            <person name="Hansen M."/>
            <person name="Heiman D."/>
            <person name="Howarth C."/>
            <person name="Larimer J."/>
            <person name="Lui A."/>
            <person name="MacDonald P.J.P."/>
            <person name="McCowen C."/>
            <person name="Montmayeur A."/>
            <person name="Murphy C."/>
            <person name="Neiman D."/>
            <person name="Pearson M."/>
            <person name="Priest M."/>
            <person name="Roberts A."/>
            <person name="Saif S."/>
            <person name="Shea T."/>
            <person name="Sisk P."/>
            <person name="Stolte C."/>
            <person name="Sykes S."/>
            <person name="Wortman J."/>
            <person name="Nusbaum C."/>
            <person name="Birren B."/>
        </authorList>
    </citation>
    <scope>NUCLEOTIDE SEQUENCE [LARGE SCALE GENOMIC DNA]</scope>
    <source>
        <strain evidence="2 3">ATCC 38327</strain>
    </source>
</reference>
<keyword evidence="3" id="KW-1185">Reference proteome</keyword>
<dbReference type="InterPro" id="IPR043157">
    <property type="entry name" value="Dynein_AAA1S"/>
</dbReference>
<dbReference type="GO" id="GO:0045505">
    <property type="term" value="F:dynein intermediate chain binding"/>
    <property type="evidence" value="ECO:0007669"/>
    <property type="project" value="InterPro"/>
</dbReference>
<feature type="domain" description="Dynein heavy chain hydrolytic ATP-binding dynein motor region" evidence="1">
    <location>
        <begin position="1"/>
        <end position="164"/>
    </location>
</feature>
<evidence type="ECO:0000259" key="1">
    <source>
        <dbReference type="Pfam" id="PF12774"/>
    </source>
</evidence>
<dbReference type="Proteomes" id="UP000054350">
    <property type="component" value="Unassembled WGS sequence"/>
</dbReference>
<dbReference type="GO" id="GO:0051959">
    <property type="term" value="F:dynein light intermediate chain binding"/>
    <property type="evidence" value="ECO:0007669"/>
    <property type="project" value="InterPro"/>
</dbReference>
<reference evidence="3" key="2">
    <citation type="submission" date="2009-11" db="EMBL/GenBank/DDBJ databases">
        <title>The Genome Sequence of Allomyces macrogynus strain ATCC 38327.</title>
        <authorList>
            <consortium name="The Broad Institute Genome Sequencing Platform"/>
            <person name="Russ C."/>
            <person name="Cuomo C."/>
            <person name="Shea T."/>
            <person name="Young S.K."/>
            <person name="Zeng Q."/>
            <person name="Koehrsen M."/>
            <person name="Haas B."/>
            <person name="Borodovsky M."/>
            <person name="Guigo R."/>
            <person name="Alvarado L."/>
            <person name="Berlin A."/>
            <person name="Borenstein D."/>
            <person name="Chen Z."/>
            <person name="Engels R."/>
            <person name="Freedman E."/>
            <person name="Gellesch M."/>
            <person name="Goldberg J."/>
            <person name="Griggs A."/>
            <person name="Gujja S."/>
            <person name="Heiman D."/>
            <person name="Hepburn T."/>
            <person name="Howarth C."/>
            <person name="Jen D."/>
            <person name="Larson L."/>
            <person name="Lewis B."/>
            <person name="Mehta T."/>
            <person name="Park D."/>
            <person name="Pearson M."/>
            <person name="Roberts A."/>
            <person name="Saif S."/>
            <person name="Shenoy N."/>
            <person name="Sisk P."/>
            <person name="Stolte C."/>
            <person name="Sykes S."/>
            <person name="Walk T."/>
            <person name="White J."/>
            <person name="Yandava C."/>
            <person name="Burger G."/>
            <person name="Gray M.W."/>
            <person name="Holland P.W.H."/>
            <person name="King N."/>
            <person name="Lang F.B.F."/>
            <person name="Roger A.J."/>
            <person name="Ruiz-Trillo I."/>
            <person name="Lander E."/>
            <person name="Nusbaum C."/>
        </authorList>
    </citation>
    <scope>NUCLEOTIDE SEQUENCE [LARGE SCALE GENOMIC DNA]</scope>
    <source>
        <strain evidence="3">ATCC 38327</strain>
    </source>
</reference>
<dbReference type="GO" id="GO:0007018">
    <property type="term" value="P:microtubule-based movement"/>
    <property type="evidence" value="ECO:0007669"/>
    <property type="project" value="InterPro"/>
</dbReference>
<dbReference type="PANTHER" id="PTHR45703">
    <property type="entry name" value="DYNEIN HEAVY CHAIN"/>
    <property type="match status" value="1"/>
</dbReference>
<dbReference type="GO" id="GO:0005524">
    <property type="term" value="F:ATP binding"/>
    <property type="evidence" value="ECO:0007669"/>
    <property type="project" value="InterPro"/>
</dbReference>
<dbReference type="eggNOG" id="KOG3595">
    <property type="taxonomic scope" value="Eukaryota"/>
</dbReference>
<gene>
    <name evidence="2" type="ORF">AMAG_17804</name>
</gene>
<accession>A0A0L0RZX1</accession>
<dbReference type="EMBL" id="GG745329">
    <property type="protein sequence ID" value="KNE55695.1"/>
    <property type="molecule type" value="Genomic_DNA"/>
</dbReference>
<dbReference type="PANTHER" id="PTHR45703:SF32">
    <property type="entry name" value="DYNEINS HEAVY CHAIN"/>
    <property type="match status" value="1"/>
</dbReference>
<dbReference type="Gene3D" id="1.10.8.710">
    <property type="match status" value="1"/>
</dbReference>
<dbReference type="OrthoDB" id="2506608at2759"/>
<sequence>MGRMFSGLAQTGAWGCFDEFNRIDIEVLPVVALQISSVLSSIQRRASTFIFESQEIKIVWTTGIFITMNPTYAGRPVPARRHDVARHALIAEIMLFAEGFNNTKVISKKVDTLYKVSAQQLSKQDHYDFGLRPLTSALRACGVRKGQDFSVPDETVIVLGMIDST</sequence>
<dbReference type="InterPro" id="IPR026983">
    <property type="entry name" value="DHC"/>
</dbReference>
<organism evidence="2 3">
    <name type="scientific">Allomyces macrogynus (strain ATCC 38327)</name>
    <name type="common">Allomyces javanicus var. macrogynus</name>
    <dbReference type="NCBI Taxonomy" id="578462"/>
    <lineage>
        <taxon>Eukaryota</taxon>
        <taxon>Fungi</taxon>
        <taxon>Fungi incertae sedis</taxon>
        <taxon>Blastocladiomycota</taxon>
        <taxon>Blastocladiomycetes</taxon>
        <taxon>Blastocladiales</taxon>
        <taxon>Blastocladiaceae</taxon>
        <taxon>Allomyces</taxon>
    </lineage>
</organism>
<evidence type="ECO:0000313" key="3">
    <source>
        <dbReference type="Proteomes" id="UP000054350"/>
    </source>
</evidence>
<proteinExistence type="predicted"/>
<dbReference type="STRING" id="578462.A0A0L0RZX1"/>
<dbReference type="VEuPathDB" id="FungiDB:AMAG_17804"/>
<dbReference type="InterPro" id="IPR035699">
    <property type="entry name" value="AAA_6"/>
</dbReference>
<dbReference type="Pfam" id="PF12774">
    <property type="entry name" value="AAA_6"/>
    <property type="match status" value="1"/>
</dbReference>
<protein>
    <recommendedName>
        <fullName evidence="1">Dynein heavy chain hydrolytic ATP-binding dynein motor region domain-containing protein</fullName>
    </recommendedName>
</protein>
<evidence type="ECO:0000313" key="2">
    <source>
        <dbReference type="EMBL" id="KNE55695.1"/>
    </source>
</evidence>
<name>A0A0L0RZX1_ALLM3</name>